<dbReference type="Proteomes" id="UP000242869">
    <property type="component" value="Unassembled WGS sequence"/>
</dbReference>
<dbReference type="OrthoDB" id="9813383at2"/>
<evidence type="ECO:0000313" key="3">
    <source>
        <dbReference type="Proteomes" id="UP000242869"/>
    </source>
</evidence>
<gene>
    <name evidence="2" type="ORF">SAMN05660284_00542</name>
</gene>
<dbReference type="CDD" id="cd01741">
    <property type="entry name" value="GATase1_1"/>
    <property type="match status" value="1"/>
</dbReference>
<dbReference type="SUPFAM" id="SSF52317">
    <property type="entry name" value="Class I glutamine amidotransferase-like"/>
    <property type="match status" value="1"/>
</dbReference>
<dbReference type="STRING" id="83765.SAMN05660284_00542"/>
<proteinExistence type="predicted"/>
<dbReference type="PROSITE" id="PS51273">
    <property type="entry name" value="GATASE_TYPE_1"/>
    <property type="match status" value="1"/>
</dbReference>
<dbReference type="NCBIfam" id="NF005458">
    <property type="entry name" value="PRK07053.1"/>
    <property type="match status" value="1"/>
</dbReference>
<dbReference type="InterPro" id="IPR029062">
    <property type="entry name" value="Class_I_gatase-like"/>
</dbReference>
<name>A0A1I4WCF5_9NEIS</name>
<evidence type="ECO:0000259" key="1">
    <source>
        <dbReference type="Pfam" id="PF00117"/>
    </source>
</evidence>
<dbReference type="PANTHER" id="PTHR42695">
    <property type="entry name" value="GLUTAMINE AMIDOTRANSFERASE YLR126C-RELATED"/>
    <property type="match status" value="1"/>
</dbReference>
<dbReference type="EMBL" id="FOVE01000003">
    <property type="protein sequence ID" value="SFN11105.1"/>
    <property type="molecule type" value="Genomic_DNA"/>
</dbReference>
<dbReference type="RefSeq" id="WP_091191091.1">
    <property type="nucleotide sequence ID" value="NZ_FOVE01000003.1"/>
</dbReference>
<organism evidence="2 3">
    <name type="scientific">Formivibrio citricus</name>
    <dbReference type="NCBI Taxonomy" id="83765"/>
    <lineage>
        <taxon>Bacteria</taxon>
        <taxon>Pseudomonadati</taxon>
        <taxon>Pseudomonadota</taxon>
        <taxon>Betaproteobacteria</taxon>
        <taxon>Neisseriales</taxon>
        <taxon>Chitinibacteraceae</taxon>
        <taxon>Formivibrio</taxon>
    </lineage>
</organism>
<dbReference type="PANTHER" id="PTHR42695:SF5">
    <property type="entry name" value="GLUTAMINE AMIDOTRANSFERASE YLR126C-RELATED"/>
    <property type="match status" value="1"/>
</dbReference>
<dbReference type="Gene3D" id="3.40.50.880">
    <property type="match status" value="1"/>
</dbReference>
<dbReference type="AlphaFoldDB" id="A0A1I4WCF5"/>
<dbReference type="GO" id="GO:0005829">
    <property type="term" value="C:cytosol"/>
    <property type="evidence" value="ECO:0007669"/>
    <property type="project" value="TreeGrafter"/>
</dbReference>
<reference evidence="3" key="1">
    <citation type="submission" date="2016-10" db="EMBL/GenBank/DDBJ databases">
        <authorList>
            <person name="Varghese N."/>
            <person name="Submissions S."/>
        </authorList>
    </citation>
    <scope>NUCLEOTIDE SEQUENCE [LARGE SCALE GENOMIC DNA]</scope>
    <source>
        <strain evidence="3">DSM 6150</strain>
    </source>
</reference>
<sequence length="238" mass="25745">MSASRVVWVIRHLAFEDLGSLSILFAERGLAVRYLEAGVDSLAGLSQAGQGDLLVVLGGPIGVYETAAYPWLAEEIEVVGDWLRQGRATLGICLGAQLMAAALGAKVYPGYGKEIGWAPLALTEAGKASPVRHLAGELTDMLHWHGDTFDLPDGATLLASSALYPNQVYAWGEKALAFQCHPEFDHARVEQWLIGHAGELNAIKMDLQSLRQQSHAMGERLTQQARACLAEWLDTELA</sequence>
<dbReference type="InterPro" id="IPR017926">
    <property type="entry name" value="GATASE"/>
</dbReference>
<dbReference type="Pfam" id="PF00117">
    <property type="entry name" value="GATase"/>
    <property type="match status" value="1"/>
</dbReference>
<keyword evidence="3" id="KW-1185">Reference proteome</keyword>
<protein>
    <submittedName>
        <fullName evidence="2">GMP synthase (Glutamine-hydrolysing)</fullName>
    </submittedName>
</protein>
<dbReference type="InterPro" id="IPR044992">
    <property type="entry name" value="ChyE-like"/>
</dbReference>
<feature type="domain" description="Glutamine amidotransferase" evidence="1">
    <location>
        <begin position="47"/>
        <end position="188"/>
    </location>
</feature>
<evidence type="ECO:0000313" key="2">
    <source>
        <dbReference type="EMBL" id="SFN11105.1"/>
    </source>
</evidence>
<accession>A0A1I4WCF5</accession>